<reference evidence="3" key="1">
    <citation type="journal article" date="2019" name="BMC Genomics">
        <title>A new reference genome for Sorghum bicolor reveals high levels of sequence similarity between sweet and grain genotypes: implications for the genetics of sugar metabolism.</title>
        <authorList>
            <person name="Cooper E.A."/>
            <person name="Brenton Z.W."/>
            <person name="Flinn B.S."/>
            <person name="Jenkins J."/>
            <person name="Shu S."/>
            <person name="Flowers D."/>
            <person name="Luo F."/>
            <person name="Wang Y."/>
            <person name="Xia P."/>
            <person name="Barry K."/>
            <person name="Daum C."/>
            <person name="Lipzen A."/>
            <person name="Yoshinaga Y."/>
            <person name="Schmutz J."/>
            <person name="Saski C."/>
            <person name="Vermerris W."/>
            <person name="Kresovich S."/>
        </authorList>
    </citation>
    <scope>NUCLEOTIDE SEQUENCE</scope>
</reference>
<gene>
    <name evidence="3" type="ORF">BDA96_04G217300</name>
</gene>
<feature type="coiled-coil region" evidence="1">
    <location>
        <begin position="387"/>
        <end position="446"/>
    </location>
</feature>
<feature type="coiled-coil region" evidence="1">
    <location>
        <begin position="1480"/>
        <end position="1514"/>
    </location>
</feature>
<reference evidence="3" key="2">
    <citation type="submission" date="2020-10" db="EMBL/GenBank/DDBJ databases">
        <authorList>
            <person name="Cooper E.A."/>
            <person name="Brenton Z.W."/>
            <person name="Flinn B.S."/>
            <person name="Jenkins J."/>
            <person name="Shu S."/>
            <person name="Flowers D."/>
            <person name="Luo F."/>
            <person name="Wang Y."/>
            <person name="Xia P."/>
            <person name="Barry K."/>
            <person name="Daum C."/>
            <person name="Lipzen A."/>
            <person name="Yoshinaga Y."/>
            <person name="Schmutz J."/>
            <person name="Saski C."/>
            <person name="Vermerris W."/>
            <person name="Kresovich S."/>
        </authorList>
    </citation>
    <scope>NUCLEOTIDE SEQUENCE</scope>
</reference>
<feature type="region of interest" description="Disordered" evidence="2">
    <location>
        <begin position="1626"/>
        <end position="1645"/>
    </location>
</feature>
<dbReference type="KEGG" id="sbi:8056486"/>
<dbReference type="OMA" id="EKSNEHE"/>
<feature type="compositionally biased region" description="Low complexity" evidence="2">
    <location>
        <begin position="10"/>
        <end position="21"/>
    </location>
</feature>
<keyword evidence="1" id="KW-0175">Coiled coil</keyword>
<feature type="coiled-coil region" evidence="1">
    <location>
        <begin position="939"/>
        <end position="1075"/>
    </location>
</feature>
<name>A0A921R5M2_SORBI</name>
<feature type="coiled-coil region" evidence="1">
    <location>
        <begin position="1350"/>
        <end position="1412"/>
    </location>
</feature>
<dbReference type="PANTHER" id="PTHR43939">
    <property type="entry name" value="COILED-COIL DOMAIN-CONTAINING PROTEIN 158"/>
    <property type="match status" value="1"/>
</dbReference>
<protein>
    <submittedName>
        <fullName evidence="3">Uncharacterized protein</fullName>
    </submittedName>
</protein>
<dbReference type="OrthoDB" id="10255522at2759"/>
<accession>A0A921R5M2</accession>
<feature type="coiled-coil region" evidence="1">
    <location>
        <begin position="310"/>
        <end position="358"/>
    </location>
</feature>
<feature type="compositionally biased region" description="Low complexity" evidence="2">
    <location>
        <begin position="85"/>
        <end position="94"/>
    </location>
</feature>
<evidence type="ECO:0000313" key="3">
    <source>
        <dbReference type="EMBL" id="KAG0533719.1"/>
    </source>
</evidence>
<comment type="caution">
    <text evidence="3">The sequence shown here is derived from an EMBL/GenBank/DDBJ whole genome shotgun (WGS) entry which is preliminary data.</text>
</comment>
<dbReference type="EMBL" id="CM027683">
    <property type="protein sequence ID" value="KAG0533719.1"/>
    <property type="molecule type" value="Genomic_DNA"/>
</dbReference>
<evidence type="ECO:0000256" key="2">
    <source>
        <dbReference type="SAM" id="MobiDB-lite"/>
    </source>
</evidence>
<feature type="coiled-coil region" evidence="1">
    <location>
        <begin position="701"/>
        <end position="906"/>
    </location>
</feature>
<feature type="region of interest" description="Disordered" evidence="2">
    <location>
        <begin position="1"/>
        <end position="96"/>
    </location>
</feature>
<dbReference type="Proteomes" id="UP000807115">
    <property type="component" value="Chromosome 4"/>
</dbReference>
<dbReference type="PANTHER" id="PTHR43939:SF68">
    <property type="entry name" value="CENTROSOMAL PROTEIN OF 290 KDA-LIKE"/>
    <property type="match status" value="1"/>
</dbReference>
<sequence length="1756" mass="195783">MGDHSDSDSSPKSSSSSSSPSARRRSSPQRGRAHSDESGSSDGVLVELPAQEARSPGADPDGGVLVNMPADDATSGETFEDAPDDLAASGSRSARSLDESMAVIDFPEVSSTSAELRKYQEEKEAFAREAVALRRLLQEMVGQEASVALHGEDADETLLHSMLDDCSRLVLELNSVARAREQEIESLHARVAEAEVSREVANVYLGSWREGSEQAVGRMLASIDAVVRQDDASFEGADQDGISILERKTSLLVERYRQVSMGIEQLEQILAEVKPGFVTTGQGDLSTTLSILADELVGSKRNEVDLLQKMNAFAEENKALADELEEAKAARNAANAEASKAKANLEQMEHKLSTTKEKLSMAVTKGKSLVQHRDSLKQALAEKTGELQSCMAELQKKSDALQAAESRVEELRVFLDEKTDEHEKCLDELRETYSAWEAAKTSIEQLNEANSALTSLQASLSLKDGVLERIEEIMSEATFPEDLLSLEMTDRLGWLVEQKKIADMIFSEHHKVKEILSSVDIPHSVLTAELDSQISWLASSLNQAKDDAVRLHDESAEMLARLAAHESKLVSMHEEIDRLTIILLEEKQEKDILVNEHSELMSLYNAGVNKLALVSSQNNELLKAFVEFSDVTLEGSEPMDIAELVQQGLRNIQQRTKSSPIESDSFEKLQALLYTLDQETTLYKMILEEDMIGRSERTGELQRMAEEILVLKNEKVSLQKELERVEERSALLREKLSMAVKKGKGLVHEREGLKQALDEKSSEIENLKQVLEGKSSEIEKLRHALDENKSVTDNVKQVLDGRNSEIERLKHALDESCAETENLNQAFVEKTSEADKIKQELDAKNMDIENLRREIESRESAMTDLREHVEHLSLQAAHLEKLQVDIVTLNDEKVKLESMLEEARASWGTLADSVSGLTLPIDQPFEEPMEKFSQIAQYVQESQVAKSSLENELHKANEQITFHASRHSDTLSTINMLEDELSKLKDHISSVSEEKRQIQLHTSAVQEKLEKTNEELAINFRNLEDANTTINSLQDALSQARTNISILDAEKNEAEAKYETEINALNAKLTKCLEELDKTHGHLQSHSTEHHGYLEKLGVLIMDDSLLSLIAEEYGKTISSLRDMCLIVKSMHEQLSVKGFQNGPIVEDSELSTLLSLPDYDSFVRERLVNNKTRKGNIDDTSSFSTIVEQLSNQAEYSSSFLKDLSTYMNSNIIVVLRSLQLVSNTFVHTLEEHDMLKIELGNKDAHNRAQESEVLSLQKELRAMSSKCIYCIQQIEIVFDDMVGLGYAIDLATGSSSIGSELEVTVSDLKNEDASDYNKVADTLLATIDTLKSKSEKLSAIKGLVMTSLDDFKMRLKQAESAAETASHEHQLSVERVCMLEKELKILQDECNRMELNMQEYKEREGALKARELELLSVEHTQISADRGITDYAISKDQMEALVEKISKLNMLSGESNVQREEATFSSLLDKLFVVIDEFSALQREVETLRYENEDLQLNIESYTRELEQLREVSRNSDLINRELESKGSELLEVTVSMERMIQRLGYLGGKDVQEDNKPATTQALLSKLEKLIIASSTEAGNAKSITQELGAKLQSREKAVDELSTKVKMLEDLYHARLAQPEASKDRSFEASSSTIGSDMSEIEDVGPVGKASVSSVSTAAHARTMRKGSSDHLVLNIGSESERLIAAQDSDDKGRIKSLHTSGFIPAQGKHIADRVDAFWVSGSQILMNRPRARLGLMLYWLAVHLWLLGSIL</sequence>
<feature type="coiled-coil region" evidence="1">
    <location>
        <begin position="109"/>
        <end position="136"/>
    </location>
</feature>
<organism evidence="3 4">
    <name type="scientific">Sorghum bicolor</name>
    <name type="common">Sorghum</name>
    <name type="synonym">Sorghum vulgare</name>
    <dbReference type="NCBI Taxonomy" id="4558"/>
    <lineage>
        <taxon>Eukaryota</taxon>
        <taxon>Viridiplantae</taxon>
        <taxon>Streptophyta</taxon>
        <taxon>Embryophyta</taxon>
        <taxon>Tracheophyta</taxon>
        <taxon>Spermatophyta</taxon>
        <taxon>Magnoliopsida</taxon>
        <taxon>Liliopsida</taxon>
        <taxon>Poales</taxon>
        <taxon>Poaceae</taxon>
        <taxon>PACMAD clade</taxon>
        <taxon>Panicoideae</taxon>
        <taxon>Andropogonodae</taxon>
        <taxon>Andropogoneae</taxon>
        <taxon>Sorghinae</taxon>
        <taxon>Sorghum</taxon>
    </lineage>
</organism>
<dbReference type="Gene3D" id="1.10.287.1490">
    <property type="match status" value="1"/>
</dbReference>
<evidence type="ECO:0000313" key="4">
    <source>
        <dbReference type="Proteomes" id="UP000807115"/>
    </source>
</evidence>
<evidence type="ECO:0000256" key="1">
    <source>
        <dbReference type="SAM" id="Coils"/>
    </source>
</evidence>
<dbReference type="Gramene" id="EES05373">
    <property type="protein sequence ID" value="EES05373"/>
    <property type="gene ID" value="SORBI_3004G204100"/>
</dbReference>
<proteinExistence type="predicted"/>